<evidence type="ECO:0000256" key="7">
    <source>
        <dbReference type="ARBA" id="ARBA00023170"/>
    </source>
</evidence>
<evidence type="ECO:0000256" key="2">
    <source>
        <dbReference type="ARBA" id="ARBA00022475"/>
    </source>
</evidence>
<comment type="subcellular location">
    <subcellularLocation>
        <location evidence="1">Cell membrane</location>
        <topology evidence="1">Multi-pass membrane protein</topology>
    </subcellularLocation>
</comment>
<dbReference type="CDD" id="cd00637">
    <property type="entry name" value="7tm_classA_rhodopsin-like"/>
    <property type="match status" value="1"/>
</dbReference>
<evidence type="ECO:0000256" key="1">
    <source>
        <dbReference type="ARBA" id="ARBA00004651"/>
    </source>
</evidence>
<feature type="transmembrane region" description="Helical" evidence="10">
    <location>
        <begin position="200"/>
        <end position="229"/>
    </location>
</feature>
<dbReference type="InterPro" id="IPR000276">
    <property type="entry name" value="GPCR_Rhodpsn"/>
</dbReference>
<evidence type="ECO:0000256" key="10">
    <source>
        <dbReference type="SAM" id="Phobius"/>
    </source>
</evidence>
<dbReference type="FunFam" id="1.20.1070.10:FF:000345">
    <property type="entry name" value="40S ribosomal protein S27"/>
    <property type="match status" value="1"/>
</dbReference>
<dbReference type="PANTHER" id="PTHR24228:SF75">
    <property type="entry name" value="G-PROTEIN COUPLED RECEPTORS FAMILY 1 PROFILE DOMAIN-CONTAINING PROTEIN"/>
    <property type="match status" value="1"/>
</dbReference>
<sequence>MSGMNIIFQRIISRERAKGLNFTIADLDKSPLEHQRLVSVLFLTALVLSCITGVIGNTLVIGAVIISKKLRTTGNMFIVNLAIADFIVILIVEPFNYIGIINGAGAYIENVWLCHMVSIICVMACVCSMMNLAAIAVNRYIMINKFQLYKRVFTKRKTILMCTSLWFIAFLIELPNLTGWGGHTFDLKTLGCSFDRLISLSYTIFLSVTALYIPLLLILICYVKIYLYVRRSRRQIAMSVKCKERNKKCRKDEVRLARTFFIVFISFLICWTPYDLTLFFDRSDKWPSWLYILFLQVGHFNSSLNSILYGFTNRHFREGYKLFLSKFIPGFHTVFIAEHQKSSQITSETSLSRSEVQKL</sequence>
<feature type="transmembrane region" description="Helical" evidence="10">
    <location>
        <begin position="110"/>
        <end position="137"/>
    </location>
</feature>
<feature type="transmembrane region" description="Helical" evidence="10">
    <location>
        <begin position="289"/>
        <end position="311"/>
    </location>
</feature>
<keyword evidence="6 10" id="KW-0472">Membrane</keyword>
<dbReference type="PANTHER" id="PTHR24228">
    <property type="entry name" value="B2 BRADYKININ RECEPTOR/ANGIOTENSIN II RECEPTOR"/>
    <property type="match status" value="1"/>
</dbReference>
<gene>
    <name evidence="12" type="ORF">MCOR_887</name>
</gene>
<keyword evidence="13" id="KW-1185">Reference proteome</keyword>
<name>A0A6J7ZWZ1_MYTCO</name>
<evidence type="ECO:0000256" key="9">
    <source>
        <dbReference type="RuleBase" id="RU000688"/>
    </source>
</evidence>
<dbReference type="PROSITE" id="PS50262">
    <property type="entry name" value="G_PROTEIN_RECEP_F1_2"/>
    <property type="match status" value="1"/>
</dbReference>
<reference evidence="12 13" key="1">
    <citation type="submission" date="2020-06" db="EMBL/GenBank/DDBJ databases">
        <authorList>
            <person name="Li R."/>
            <person name="Bekaert M."/>
        </authorList>
    </citation>
    <scope>NUCLEOTIDE SEQUENCE [LARGE SCALE GENOMIC DNA]</scope>
    <source>
        <strain evidence="13">wild</strain>
    </source>
</reference>
<evidence type="ECO:0000256" key="6">
    <source>
        <dbReference type="ARBA" id="ARBA00023136"/>
    </source>
</evidence>
<evidence type="ECO:0000256" key="8">
    <source>
        <dbReference type="ARBA" id="ARBA00023224"/>
    </source>
</evidence>
<dbReference type="GO" id="GO:0004930">
    <property type="term" value="F:G protein-coupled receptor activity"/>
    <property type="evidence" value="ECO:0007669"/>
    <property type="project" value="UniProtKB-KW"/>
</dbReference>
<proteinExistence type="inferred from homology"/>
<feature type="transmembrane region" description="Helical" evidence="10">
    <location>
        <begin position="158"/>
        <end position="180"/>
    </location>
</feature>
<evidence type="ECO:0000259" key="11">
    <source>
        <dbReference type="PROSITE" id="PS50262"/>
    </source>
</evidence>
<dbReference type="SUPFAM" id="SSF81321">
    <property type="entry name" value="Family A G protein-coupled receptor-like"/>
    <property type="match status" value="1"/>
</dbReference>
<dbReference type="EMBL" id="CACVKT020000198">
    <property type="protein sequence ID" value="CAC5357008.1"/>
    <property type="molecule type" value="Genomic_DNA"/>
</dbReference>
<keyword evidence="8 9" id="KW-0807">Transducer</keyword>
<dbReference type="PROSITE" id="PS00237">
    <property type="entry name" value="G_PROTEIN_RECEP_F1_1"/>
    <property type="match status" value="1"/>
</dbReference>
<evidence type="ECO:0000313" key="12">
    <source>
        <dbReference type="EMBL" id="CAC5357008.1"/>
    </source>
</evidence>
<dbReference type="InterPro" id="IPR017452">
    <property type="entry name" value="GPCR_Rhodpsn_7TM"/>
</dbReference>
<evidence type="ECO:0000256" key="4">
    <source>
        <dbReference type="ARBA" id="ARBA00022989"/>
    </source>
</evidence>
<dbReference type="Gene3D" id="1.20.1070.10">
    <property type="entry name" value="Rhodopsin 7-helix transmembrane proteins"/>
    <property type="match status" value="1"/>
</dbReference>
<feature type="transmembrane region" description="Helical" evidence="10">
    <location>
        <begin position="256"/>
        <end position="274"/>
    </location>
</feature>
<keyword evidence="4 10" id="KW-1133">Transmembrane helix</keyword>
<comment type="similarity">
    <text evidence="9">Belongs to the G-protein coupled receptor 1 family.</text>
</comment>
<dbReference type="SMART" id="SM01381">
    <property type="entry name" value="7TM_GPCR_Srsx"/>
    <property type="match status" value="1"/>
</dbReference>
<keyword evidence="7 9" id="KW-0675">Receptor</keyword>
<dbReference type="Pfam" id="PF00001">
    <property type="entry name" value="7tm_1"/>
    <property type="match status" value="1"/>
</dbReference>
<protein>
    <recommendedName>
        <fullName evidence="11">G-protein coupled receptors family 1 profile domain-containing protein</fullName>
    </recommendedName>
</protein>
<feature type="transmembrane region" description="Helical" evidence="10">
    <location>
        <begin position="77"/>
        <end position="98"/>
    </location>
</feature>
<keyword evidence="5 9" id="KW-0297">G-protein coupled receptor</keyword>
<keyword evidence="3 9" id="KW-0812">Transmembrane</keyword>
<dbReference type="Proteomes" id="UP000507470">
    <property type="component" value="Unassembled WGS sequence"/>
</dbReference>
<accession>A0A6J7ZWZ1</accession>
<dbReference type="AlphaFoldDB" id="A0A6J7ZWZ1"/>
<organism evidence="12 13">
    <name type="scientific">Mytilus coruscus</name>
    <name type="common">Sea mussel</name>
    <dbReference type="NCBI Taxonomy" id="42192"/>
    <lineage>
        <taxon>Eukaryota</taxon>
        <taxon>Metazoa</taxon>
        <taxon>Spiralia</taxon>
        <taxon>Lophotrochozoa</taxon>
        <taxon>Mollusca</taxon>
        <taxon>Bivalvia</taxon>
        <taxon>Autobranchia</taxon>
        <taxon>Pteriomorphia</taxon>
        <taxon>Mytilida</taxon>
        <taxon>Mytiloidea</taxon>
        <taxon>Mytilidae</taxon>
        <taxon>Mytilinae</taxon>
        <taxon>Mytilus</taxon>
    </lineage>
</organism>
<keyword evidence="2" id="KW-1003">Cell membrane</keyword>
<feature type="transmembrane region" description="Helical" evidence="10">
    <location>
        <begin position="37"/>
        <end position="65"/>
    </location>
</feature>
<feature type="domain" description="G-protein coupled receptors family 1 profile" evidence="11">
    <location>
        <begin position="56"/>
        <end position="309"/>
    </location>
</feature>
<dbReference type="OrthoDB" id="10044919at2759"/>
<dbReference type="PRINTS" id="PR00237">
    <property type="entry name" value="GPCRRHODOPSN"/>
</dbReference>
<evidence type="ECO:0000256" key="5">
    <source>
        <dbReference type="ARBA" id="ARBA00023040"/>
    </source>
</evidence>
<evidence type="ECO:0000313" key="13">
    <source>
        <dbReference type="Proteomes" id="UP000507470"/>
    </source>
</evidence>
<dbReference type="GO" id="GO:0005886">
    <property type="term" value="C:plasma membrane"/>
    <property type="evidence" value="ECO:0007669"/>
    <property type="project" value="UniProtKB-SubCell"/>
</dbReference>
<evidence type="ECO:0000256" key="3">
    <source>
        <dbReference type="ARBA" id="ARBA00022692"/>
    </source>
</evidence>